<sequence>MCDTCGCNITPGNEHLVRADGKHSKTADGRAAVTVLQALLSENDHEAAHNREHFDRHQVLALNIMSSPGAGKTSLLERTIDAFAGQVRIAVIEGDLETENDAERIRAKGVPAVQISTGTACHLDAHMVHDALHRLDLNEVDILFIENVGNLVCPASFDLGQHRNVTLLSVPEGDDKPAKYPVMFRAADLVLCTKSDLLTVLPEFSVERAEHHLRQLASVVPFESVSTRGEGDIEPWLNWLSDELAAQRSRLELGRTIRPSVQPDGARLHGHAADGHTHDHHGHGHTHHHDHEHGHAHDHAHHHHTHAHEQD</sequence>
<dbReference type="GO" id="GO:0005525">
    <property type="term" value="F:GTP binding"/>
    <property type="evidence" value="ECO:0007669"/>
    <property type="project" value="UniProtKB-KW"/>
</dbReference>
<comment type="similarity">
    <text evidence="1">Belongs to the SIMIBI class G3E GTPase family. HypB/HupM subfamily.</text>
</comment>
<evidence type="ECO:0000259" key="10">
    <source>
        <dbReference type="Pfam" id="PF02492"/>
    </source>
</evidence>
<reference evidence="11 12" key="1">
    <citation type="submission" date="2018-10" db="EMBL/GenBank/DDBJ databases">
        <title>Genomic Encyclopedia of Archaeal and Bacterial Type Strains, Phase II (KMG-II): from individual species to whole genera.</title>
        <authorList>
            <person name="Goeker M."/>
        </authorList>
    </citation>
    <scope>NUCLEOTIDE SEQUENCE [LARGE SCALE GENOMIC DNA]</scope>
    <source>
        <strain evidence="11 12">DSM 235</strain>
    </source>
</reference>
<dbReference type="OrthoDB" id="9802035at2"/>
<evidence type="ECO:0000256" key="7">
    <source>
        <dbReference type="ARBA" id="ARBA00023134"/>
    </source>
</evidence>
<keyword evidence="7" id="KW-0342">GTP-binding</keyword>
<evidence type="ECO:0000256" key="5">
    <source>
        <dbReference type="ARBA" id="ARBA00022801"/>
    </source>
</evidence>
<feature type="domain" description="CobW/HypB/UreG nucleotide-binding" evidence="10">
    <location>
        <begin position="63"/>
        <end position="217"/>
    </location>
</feature>
<keyword evidence="6" id="KW-0862">Zinc</keyword>
<evidence type="ECO:0000256" key="6">
    <source>
        <dbReference type="ARBA" id="ARBA00022833"/>
    </source>
</evidence>
<dbReference type="PANTHER" id="PTHR30134:SF2">
    <property type="entry name" value="HYDROGENASE MATURATION FACTOR HYPB"/>
    <property type="match status" value="1"/>
</dbReference>
<evidence type="ECO:0000256" key="9">
    <source>
        <dbReference type="SAM" id="MobiDB-lite"/>
    </source>
</evidence>
<evidence type="ECO:0000256" key="2">
    <source>
        <dbReference type="ARBA" id="ARBA00022596"/>
    </source>
</evidence>
<dbReference type="SUPFAM" id="SSF52540">
    <property type="entry name" value="P-loop containing nucleoside triphosphate hydrolases"/>
    <property type="match status" value="1"/>
</dbReference>
<protein>
    <recommendedName>
        <fullName evidence="8">Hydrogenase maturation factor HypB</fullName>
    </recommendedName>
</protein>
<feature type="compositionally biased region" description="Basic residues" evidence="9">
    <location>
        <begin position="298"/>
        <end position="311"/>
    </location>
</feature>
<dbReference type="GO" id="GO:0016151">
    <property type="term" value="F:nickel cation binding"/>
    <property type="evidence" value="ECO:0007669"/>
    <property type="project" value="InterPro"/>
</dbReference>
<dbReference type="GO" id="GO:0051604">
    <property type="term" value="P:protein maturation"/>
    <property type="evidence" value="ECO:0007669"/>
    <property type="project" value="InterPro"/>
</dbReference>
<organism evidence="11 12">
    <name type="scientific">Thiocapsa rosea</name>
    <dbReference type="NCBI Taxonomy" id="69360"/>
    <lineage>
        <taxon>Bacteria</taxon>
        <taxon>Pseudomonadati</taxon>
        <taxon>Pseudomonadota</taxon>
        <taxon>Gammaproteobacteria</taxon>
        <taxon>Chromatiales</taxon>
        <taxon>Chromatiaceae</taxon>
        <taxon>Thiocapsa</taxon>
    </lineage>
</organism>
<dbReference type="NCBIfam" id="TIGR00073">
    <property type="entry name" value="hypB"/>
    <property type="match status" value="1"/>
</dbReference>
<feature type="compositionally biased region" description="Basic residues" evidence="9">
    <location>
        <begin position="278"/>
        <end position="288"/>
    </location>
</feature>
<keyword evidence="2" id="KW-0533">Nickel</keyword>
<dbReference type="GO" id="GO:0008270">
    <property type="term" value="F:zinc ion binding"/>
    <property type="evidence" value="ECO:0007669"/>
    <property type="project" value="TreeGrafter"/>
</dbReference>
<dbReference type="RefSeq" id="WP_120796458.1">
    <property type="nucleotide sequence ID" value="NZ_RBXL01000001.1"/>
</dbReference>
<dbReference type="PANTHER" id="PTHR30134">
    <property type="entry name" value="HYDROGENASE PROTEIN ASSEMBLY PROTEIN, NICKEL CHAPERONE"/>
    <property type="match status" value="1"/>
</dbReference>
<comment type="caution">
    <text evidence="11">The sequence shown here is derived from an EMBL/GenBank/DDBJ whole genome shotgun (WGS) entry which is preliminary data.</text>
</comment>
<evidence type="ECO:0000313" key="11">
    <source>
        <dbReference type="EMBL" id="RKT43944.1"/>
    </source>
</evidence>
<name>A0A495V3S1_9GAMM</name>
<accession>A0A495V3S1</accession>
<dbReference type="Gene3D" id="3.40.50.300">
    <property type="entry name" value="P-loop containing nucleotide triphosphate hydrolases"/>
    <property type="match status" value="1"/>
</dbReference>
<keyword evidence="5" id="KW-0378">Hydrolase</keyword>
<keyword evidence="3" id="KW-0479">Metal-binding</keyword>
<evidence type="ECO:0000256" key="8">
    <source>
        <dbReference type="ARBA" id="ARBA00035238"/>
    </source>
</evidence>
<keyword evidence="12" id="KW-1185">Reference proteome</keyword>
<dbReference type="InterPro" id="IPR004392">
    <property type="entry name" value="Hyd_mat_HypB"/>
</dbReference>
<dbReference type="InterPro" id="IPR027417">
    <property type="entry name" value="P-loop_NTPase"/>
</dbReference>
<feature type="region of interest" description="Disordered" evidence="9">
    <location>
        <begin position="256"/>
        <end position="311"/>
    </location>
</feature>
<dbReference type="Proteomes" id="UP000274556">
    <property type="component" value="Unassembled WGS sequence"/>
</dbReference>
<evidence type="ECO:0000256" key="1">
    <source>
        <dbReference type="ARBA" id="ARBA00006211"/>
    </source>
</evidence>
<evidence type="ECO:0000256" key="4">
    <source>
        <dbReference type="ARBA" id="ARBA00022741"/>
    </source>
</evidence>
<proteinExistence type="inferred from homology"/>
<evidence type="ECO:0000256" key="3">
    <source>
        <dbReference type="ARBA" id="ARBA00022723"/>
    </source>
</evidence>
<dbReference type="Pfam" id="PF02492">
    <property type="entry name" value="cobW"/>
    <property type="match status" value="1"/>
</dbReference>
<dbReference type="GO" id="GO:0003924">
    <property type="term" value="F:GTPase activity"/>
    <property type="evidence" value="ECO:0007669"/>
    <property type="project" value="InterPro"/>
</dbReference>
<keyword evidence="4" id="KW-0547">Nucleotide-binding</keyword>
<evidence type="ECO:0000313" key="12">
    <source>
        <dbReference type="Proteomes" id="UP000274556"/>
    </source>
</evidence>
<dbReference type="InterPro" id="IPR003495">
    <property type="entry name" value="CobW/HypB/UreG_nucleotide-bd"/>
</dbReference>
<dbReference type="EMBL" id="RBXL01000001">
    <property type="protein sequence ID" value="RKT43944.1"/>
    <property type="molecule type" value="Genomic_DNA"/>
</dbReference>
<dbReference type="AlphaFoldDB" id="A0A495V3S1"/>
<gene>
    <name evidence="11" type="ORF">BDD21_1308</name>
</gene>
<dbReference type="CDD" id="cd05390">
    <property type="entry name" value="HypB"/>
    <property type="match status" value="1"/>
</dbReference>